<dbReference type="EC" id="3.6.1.22" evidence="4"/>
<dbReference type="GO" id="GO:0046872">
    <property type="term" value="F:metal ion binding"/>
    <property type="evidence" value="ECO:0007669"/>
    <property type="project" value="UniProtKB-KW"/>
</dbReference>
<evidence type="ECO:0000256" key="5">
    <source>
        <dbReference type="ARBA" id="ARBA00022723"/>
    </source>
</evidence>
<dbReference type="InterPro" id="IPR049734">
    <property type="entry name" value="NudC-like_C"/>
</dbReference>
<evidence type="ECO:0000256" key="3">
    <source>
        <dbReference type="ARBA" id="ARBA00009595"/>
    </source>
</evidence>
<evidence type="ECO:0000256" key="1">
    <source>
        <dbReference type="ARBA" id="ARBA00001946"/>
    </source>
</evidence>
<comment type="cofactor">
    <cofactor evidence="2">
        <name>Zn(2+)</name>
        <dbReference type="ChEBI" id="CHEBI:29105"/>
    </cofactor>
</comment>
<dbReference type="HOGENOM" id="CLU_037162_0_4_11"/>
<evidence type="ECO:0000256" key="9">
    <source>
        <dbReference type="ARBA" id="ARBA00023679"/>
    </source>
</evidence>
<dbReference type="InterPro" id="IPR050241">
    <property type="entry name" value="NAD-cap_RNA_hydrolase_NudC"/>
</dbReference>
<proteinExistence type="inferred from homology"/>
<comment type="similarity">
    <text evidence="3">Belongs to the Nudix hydrolase family. NudC subfamily.</text>
</comment>
<keyword evidence="12" id="KW-1185">Reference proteome</keyword>
<dbReference type="Pfam" id="PF09296">
    <property type="entry name" value="NUDIX-like"/>
    <property type="match status" value="1"/>
</dbReference>
<dbReference type="eggNOG" id="COG2816">
    <property type="taxonomic scope" value="Bacteria"/>
</dbReference>
<dbReference type="GO" id="GO:0006742">
    <property type="term" value="P:NADP+ catabolic process"/>
    <property type="evidence" value="ECO:0007669"/>
    <property type="project" value="TreeGrafter"/>
</dbReference>
<reference evidence="12" key="2">
    <citation type="submission" date="2010-01" db="EMBL/GenBank/DDBJ databases">
        <title>The complete genome of Conexibacter woesei DSM 14684.</title>
        <authorList>
            <consortium name="US DOE Joint Genome Institute (JGI-PGF)"/>
            <person name="Lucas S."/>
            <person name="Copeland A."/>
            <person name="Lapidus A."/>
            <person name="Glavina del Rio T."/>
            <person name="Dalin E."/>
            <person name="Tice H."/>
            <person name="Bruce D."/>
            <person name="Goodwin L."/>
            <person name="Pitluck S."/>
            <person name="Kyrpides N."/>
            <person name="Mavromatis K."/>
            <person name="Ivanova N."/>
            <person name="Mikhailova N."/>
            <person name="Chertkov O."/>
            <person name="Brettin T."/>
            <person name="Detter J.C."/>
            <person name="Han C."/>
            <person name="Larimer F."/>
            <person name="Land M."/>
            <person name="Hauser L."/>
            <person name="Markowitz V."/>
            <person name="Cheng J.-F."/>
            <person name="Hugenholtz P."/>
            <person name="Woyke T."/>
            <person name="Wu D."/>
            <person name="Pukall R."/>
            <person name="Steenblock K."/>
            <person name="Schneider S."/>
            <person name="Klenk H.-P."/>
            <person name="Eisen J.A."/>
        </authorList>
    </citation>
    <scope>NUCLEOTIDE SEQUENCE [LARGE SCALE GENOMIC DNA]</scope>
    <source>
        <strain evidence="12">DSM 14684 / CIP 108061 / JCM 11494 / NBRC 100937 / ID131577</strain>
    </source>
</reference>
<dbReference type="CDD" id="cd03429">
    <property type="entry name" value="NUDIX_NADH_pyrophosphatase_Nudt13"/>
    <property type="match status" value="1"/>
</dbReference>
<protein>
    <recommendedName>
        <fullName evidence="4">NAD(+) diphosphatase</fullName>
        <ecNumber evidence="4">3.6.1.22</ecNumber>
    </recommendedName>
</protein>
<dbReference type="PANTHER" id="PTHR42904">
    <property type="entry name" value="NUDIX HYDROLASE, NUDC SUBFAMILY"/>
    <property type="match status" value="1"/>
</dbReference>
<dbReference type="Gene3D" id="3.90.79.10">
    <property type="entry name" value="Nucleoside Triphosphate Pyrophosphohydrolase"/>
    <property type="match status" value="1"/>
</dbReference>
<evidence type="ECO:0000256" key="4">
    <source>
        <dbReference type="ARBA" id="ARBA00012381"/>
    </source>
</evidence>
<dbReference type="InterPro" id="IPR015797">
    <property type="entry name" value="NUDIX_hydrolase-like_dom_sf"/>
</dbReference>
<keyword evidence="6 11" id="KW-0378">Hydrolase</keyword>
<dbReference type="EMBL" id="CP001854">
    <property type="protein sequence ID" value="ADB48589.1"/>
    <property type="molecule type" value="Genomic_DNA"/>
</dbReference>
<dbReference type="SUPFAM" id="SSF55811">
    <property type="entry name" value="Nudix"/>
    <property type="match status" value="1"/>
</dbReference>
<keyword evidence="7" id="KW-0460">Magnesium</keyword>
<dbReference type="Pfam" id="PF09297">
    <property type="entry name" value="Zn_ribbon_NUD"/>
    <property type="match status" value="1"/>
</dbReference>
<dbReference type="PROSITE" id="PS51462">
    <property type="entry name" value="NUDIX"/>
    <property type="match status" value="1"/>
</dbReference>
<dbReference type="PANTHER" id="PTHR42904:SF6">
    <property type="entry name" value="NAD-CAPPED RNA HYDROLASE NUDT12"/>
    <property type="match status" value="1"/>
</dbReference>
<evidence type="ECO:0000259" key="10">
    <source>
        <dbReference type="PROSITE" id="PS51462"/>
    </source>
</evidence>
<dbReference type="NCBIfam" id="NF001299">
    <property type="entry name" value="PRK00241.1"/>
    <property type="match status" value="1"/>
</dbReference>
<dbReference type="GO" id="GO:0019677">
    <property type="term" value="P:NAD+ catabolic process"/>
    <property type="evidence" value="ECO:0007669"/>
    <property type="project" value="TreeGrafter"/>
</dbReference>
<keyword evidence="5" id="KW-0479">Metal-binding</keyword>
<comment type="catalytic activity">
    <reaction evidence="9">
        <text>a 5'-end NAD(+)-phospho-ribonucleoside in mRNA + H2O = a 5'-end phospho-adenosine-phospho-ribonucleoside in mRNA + beta-nicotinamide D-ribonucleotide + 2 H(+)</text>
        <dbReference type="Rhea" id="RHEA:60876"/>
        <dbReference type="Rhea" id="RHEA-COMP:15698"/>
        <dbReference type="Rhea" id="RHEA-COMP:15719"/>
        <dbReference type="ChEBI" id="CHEBI:14649"/>
        <dbReference type="ChEBI" id="CHEBI:15377"/>
        <dbReference type="ChEBI" id="CHEBI:15378"/>
        <dbReference type="ChEBI" id="CHEBI:144029"/>
        <dbReference type="ChEBI" id="CHEBI:144051"/>
    </reaction>
    <physiologicalReaction direction="left-to-right" evidence="9">
        <dbReference type="Rhea" id="RHEA:60877"/>
    </physiologicalReaction>
</comment>
<keyword evidence="8" id="KW-0520">NAD</keyword>
<dbReference type="Gene3D" id="3.90.79.20">
    <property type="match status" value="1"/>
</dbReference>
<dbReference type="STRING" id="469383.Cwoe_0153"/>
<dbReference type="Pfam" id="PF00293">
    <property type="entry name" value="NUDIX"/>
    <property type="match status" value="1"/>
</dbReference>
<dbReference type="InterPro" id="IPR020084">
    <property type="entry name" value="NUDIX_hydrolase_CS"/>
</dbReference>
<evidence type="ECO:0000313" key="11">
    <source>
        <dbReference type="EMBL" id="ADB48589.1"/>
    </source>
</evidence>
<dbReference type="GO" id="GO:0110153">
    <property type="term" value="F:RNA NAD-cap (NMN-forming) hydrolase activity"/>
    <property type="evidence" value="ECO:0007669"/>
    <property type="project" value="RHEA"/>
</dbReference>
<feature type="domain" description="Nudix hydrolase" evidence="10">
    <location>
        <begin position="162"/>
        <end position="288"/>
    </location>
</feature>
<evidence type="ECO:0000256" key="7">
    <source>
        <dbReference type="ARBA" id="ARBA00022842"/>
    </source>
</evidence>
<dbReference type="RefSeq" id="WP_012931642.1">
    <property type="nucleotide sequence ID" value="NC_013739.1"/>
</dbReference>
<dbReference type="KEGG" id="cwo:Cwoe_0153"/>
<dbReference type="GO" id="GO:0035529">
    <property type="term" value="F:NADH pyrophosphatase activity"/>
    <property type="evidence" value="ECO:0007669"/>
    <property type="project" value="TreeGrafter"/>
</dbReference>
<name>D3F511_CONWI</name>
<dbReference type="OrthoDB" id="9791656at2"/>
<accession>D3F511</accession>
<dbReference type="InterPro" id="IPR015376">
    <property type="entry name" value="Znr_NADH_PPase"/>
</dbReference>
<organism evidence="11 12">
    <name type="scientific">Conexibacter woesei (strain DSM 14684 / CCUG 47730 / CIP 108061 / JCM 11494 / NBRC 100937 / ID131577)</name>
    <dbReference type="NCBI Taxonomy" id="469383"/>
    <lineage>
        <taxon>Bacteria</taxon>
        <taxon>Bacillati</taxon>
        <taxon>Actinomycetota</taxon>
        <taxon>Thermoleophilia</taxon>
        <taxon>Solirubrobacterales</taxon>
        <taxon>Conexibacteraceae</taxon>
        <taxon>Conexibacter</taxon>
    </lineage>
</organism>
<dbReference type="AlphaFoldDB" id="D3F511"/>
<evidence type="ECO:0000256" key="6">
    <source>
        <dbReference type="ARBA" id="ARBA00022801"/>
    </source>
</evidence>
<reference evidence="11 12" key="1">
    <citation type="journal article" date="2010" name="Stand. Genomic Sci.">
        <title>Complete genome sequence of Conexibacter woesei type strain (ID131577).</title>
        <authorList>
            <person name="Pukall R."/>
            <person name="Lapidus A."/>
            <person name="Glavina Del Rio T."/>
            <person name="Copeland A."/>
            <person name="Tice H."/>
            <person name="Cheng J.-F."/>
            <person name="Lucas S."/>
            <person name="Chen F."/>
            <person name="Nolan M."/>
            <person name="Bruce D."/>
            <person name="Goodwin L."/>
            <person name="Pitluck S."/>
            <person name="Mavromatis K."/>
            <person name="Ivanova N."/>
            <person name="Ovchinnikova G."/>
            <person name="Pati A."/>
            <person name="Chen A."/>
            <person name="Palaniappan K."/>
            <person name="Land M."/>
            <person name="Hauser L."/>
            <person name="Chang Y.-J."/>
            <person name="Jeffries C.D."/>
            <person name="Chain P."/>
            <person name="Meincke L."/>
            <person name="Sims D."/>
            <person name="Brettin T."/>
            <person name="Detter J.C."/>
            <person name="Rohde M."/>
            <person name="Goeker M."/>
            <person name="Bristow J."/>
            <person name="Eisen J.A."/>
            <person name="Markowitz V."/>
            <person name="Kyrpides N.C."/>
            <person name="Klenk H.-P."/>
            <person name="Hugenholtz P."/>
        </authorList>
    </citation>
    <scope>NUCLEOTIDE SEQUENCE [LARGE SCALE GENOMIC DNA]</scope>
    <source>
        <strain evidence="12">DSM 14684 / CIP 108061 / JCM 11494 / NBRC 100937 / ID131577</strain>
    </source>
</reference>
<evidence type="ECO:0000256" key="8">
    <source>
        <dbReference type="ARBA" id="ARBA00023027"/>
    </source>
</evidence>
<evidence type="ECO:0000256" key="2">
    <source>
        <dbReference type="ARBA" id="ARBA00001947"/>
    </source>
</evidence>
<comment type="cofactor">
    <cofactor evidence="1">
        <name>Mg(2+)</name>
        <dbReference type="ChEBI" id="CHEBI:18420"/>
    </cofactor>
</comment>
<sequence>MAEPNTFSGAQLDRASARRSDAAWVQARLHDRSSRALAITRDGVLVTGYAEPQLVRLALDQIPGGAGATALLGVEPDGTTLFAVDVDHIHALRPLAPGARPLSLREAGALLPHHLGGLAAYASALLNWHRVHGHCARCGAVTDVAEGGHMRRCPVCGAEHHPRTDPVVIMLVLDGERVLLGRQAAWPAGRYSALAGFVEAGESLEEAVAREVLEESGVHVREPHYVSSQPWPFPSSLMLGFTATYAGGEPAALDGELEDVRWFTRAEVAAAAALPASADWDDAPAGTSLLLPPPLAIARRLLDGWLG</sequence>
<dbReference type="InterPro" id="IPR000086">
    <property type="entry name" value="NUDIX_hydrolase_dom"/>
</dbReference>
<evidence type="ECO:0000313" key="12">
    <source>
        <dbReference type="Proteomes" id="UP000008229"/>
    </source>
</evidence>
<dbReference type="PROSITE" id="PS00893">
    <property type="entry name" value="NUDIX_BOX"/>
    <property type="match status" value="1"/>
</dbReference>
<dbReference type="Proteomes" id="UP000008229">
    <property type="component" value="Chromosome"/>
</dbReference>
<dbReference type="InterPro" id="IPR015375">
    <property type="entry name" value="NADH_PPase-like_N"/>
</dbReference>
<dbReference type="GO" id="GO:0005829">
    <property type="term" value="C:cytosol"/>
    <property type="evidence" value="ECO:0007669"/>
    <property type="project" value="TreeGrafter"/>
</dbReference>
<gene>
    <name evidence="11" type="ordered locus">Cwoe_0153</name>
</gene>